<proteinExistence type="inferred from homology"/>
<protein>
    <submittedName>
        <fullName evidence="15">Cytochrome b561</fullName>
    </submittedName>
</protein>
<dbReference type="OrthoDB" id="8156287at2"/>
<dbReference type="InterPro" id="IPR052168">
    <property type="entry name" value="Cytochrome_b561_oxidase"/>
</dbReference>
<dbReference type="Proteomes" id="UP000192656">
    <property type="component" value="Unassembled WGS sequence"/>
</dbReference>
<dbReference type="Pfam" id="PF01292">
    <property type="entry name" value="Ni_hydr_CYTB"/>
    <property type="match status" value="1"/>
</dbReference>
<dbReference type="InterPro" id="IPR011577">
    <property type="entry name" value="Cyt_b561_bac/Ni-Hgenase"/>
</dbReference>
<evidence type="ECO:0000256" key="11">
    <source>
        <dbReference type="ARBA" id="ARBA00023136"/>
    </source>
</evidence>
<evidence type="ECO:0000256" key="1">
    <source>
        <dbReference type="ARBA" id="ARBA00001970"/>
    </source>
</evidence>
<dbReference type="GO" id="GO:0046872">
    <property type="term" value="F:metal ion binding"/>
    <property type="evidence" value="ECO:0007669"/>
    <property type="project" value="UniProtKB-KW"/>
</dbReference>
<evidence type="ECO:0000313" key="15">
    <source>
        <dbReference type="EMBL" id="SMC79435.1"/>
    </source>
</evidence>
<feature type="transmembrane region" description="Helical" evidence="13">
    <location>
        <begin position="132"/>
        <end position="155"/>
    </location>
</feature>
<feature type="domain" description="Cytochrome b561 bacterial/Ni-hydrogenase" evidence="14">
    <location>
        <begin position="9"/>
        <end position="166"/>
    </location>
</feature>
<feature type="transmembrane region" description="Helical" evidence="13">
    <location>
        <begin position="54"/>
        <end position="75"/>
    </location>
</feature>
<keyword evidence="3" id="KW-0813">Transport</keyword>
<accession>A0A1W2C2H5</accession>
<sequence length="171" mass="18892">MSTTVSRAHWTGLNVFLHWTIVVLIIGQWIEGEYMIAFWDGTLEGKALDQTTVLLGYSHIVLGTLVLAAAAVRLLDRFVNGRPPHPEGEPTWASTLAKVTHVLIYVVLLVMPVLGLAAWFTGNDDLAGYHTFFWNPLLALIGLHVVGALAQHFWFKTGALKRMLPGVRHAS</sequence>
<evidence type="ECO:0000256" key="13">
    <source>
        <dbReference type="SAM" id="Phobius"/>
    </source>
</evidence>
<evidence type="ECO:0000259" key="14">
    <source>
        <dbReference type="Pfam" id="PF01292"/>
    </source>
</evidence>
<keyword evidence="6 13" id="KW-0812">Transmembrane</keyword>
<keyword evidence="10" id="KW-0408">Iron</keyword>
<feature type="transmembrane region" description="Helical" evidence="13">
    <location>
        <begin position="102"/>
        <end position="120"/>
    </location>
</feature>
<evidence type="ECO:0000256" key="5">
    <source>
        <dbReference type="ARBA" id="ARBA00022617"/>
    </source>
</evidence>
<evidence type="ECO:0000256" key="12">
    <source>
        <dbReference type="ARBA" id="ARBA00037975"/>
    </source>
</evidence>
<gene>
    <name evidence="15" type="ORF">SAMN06297251_108120</name>
</gene>
<organism evidence="15 16">
    <name type="scientific">Fulvimarina manganoxydans</name>
    <dbReference type="NCBI Taxonomy" id="937218"/>
    <lineage>
        <taxon>Bacteria</taxon>
        <taxon>Pseudomonadati</taxon>
        <taxon>Pseudomonadota</taxon>
        <taxon>Alphaproteobacteria</taxon>
        <taxon>Hyphomicrobiales</taxon>
        <taxon>Aurantimonadaceae</taxon>
        <taxon>Fulvimarina</taxon>
    </lineage>
</organism>
<reference evidence="15 16" key="1">
    <citation type="submission" date="2017-04" db="EMBL/GenBank/DDBJ databases">
        <authorList>
            <person name="Afonso C.L."/>
            <person name="Miller P.J."/>
            <person name="Scott M.A."/>
            <person name="Spackman E."/>
            <person name="Goraichik I."/>
            <person name="Dimitrov K.M."/>
            <person name="Suarez D.L."/>
            <person name="Swayne D.E."/>
        </authorList>
    </citation>
    <scope>NUCLEOTIDE SEQUENCE [LARGE SCALE GENOMIC DNA]</scope>
    <source>
        <strain evidence="15 16">CGMCC 1.10972</strain>
    </source>
</reference>
<dbReference type="PANTHER" id="PTHR30529:SF1">
    <property type="entry name" value="CYTOCHROME B561 HOMOLOG 2"/>
    <property type="match status" value="1"/>
</dbReference>
<dbReference type="GO" id="GO:0020037">
    <property type="term" value="F:heme binding"/>
    <property type="evidence" value="ECO:0007669"/>
    <property type="project" value="TreeGrafter"/>
</dbReference>
<evidence type="ECO:0000256" key="6">
    <source>
        <dbReference type="ARBA" id="ARBA00022692"/>
    </source>
</evidence>
<feature type="transmembrane region" description="Helical" evidence="13">
    <location>
        <begin position="12"/>
        <end position="30"/>
    </location>
</feature>
<evidence type="ECO:0000256" key="7">
    <source>
        <dbReference type="ARBA" id="ARBA00022723"/>
    </source>
</evidence>
<dbReference type="PANTHER" id="PTHR30529">
    <property type="entry name" value="CYTOCHROME B561"/>
    <property type="match status" value="1"/>
</dbReference>
<dbReference type="AlphaFoldDB" id="A0A1W2C2H5"/>
<dbReference type="STRING" id="937218.SAMN06297251_108120"/>
<name>A0A1W2C2H5_9HYPH</name>
<evidence type="ECO:0000256" key="2">
    <source>
        <dbReference type="ARBA" id="ARBA00004651"/>
    </source>
</evidence>
<dbReference type="InterPro" id="IPR016174">
    <property type="entry name" value="Di-haem_cyt_TM"/>
</dbReference>
<comment type="subcellular location">
    <subcellularLocation>
        <location evidence="2">Cell membrane</location>
        <topology evidence="2">Multi-pass membrane protein</topology>
    </subcellularLocation>
</comment>
<keyword evidence="11 13" id="KW-0472">Membrane</keyword>
<comment type="similarity">
    <text evidence="12">Belongs to the cytochrome b561 family.</text>
</comment>
<keyword evidence="4" id="KW-1003">Cell membrane</keyword>
<dbReference type="EMBL" id="FWXR01000008">
    <property type="protein sequence ID" value="SMC79435.1"/>
    <property type="molecule type" value="Genomic_DNA"/>
</dbReference>
<keyword evidence="8" id="KW-0249">Electron transport</keyword>
<keyword evidence="9 13" id="KW-1133">Transmembrane helix</keyword>
<evidence type="ECO:0000256" key="8">
    <source>
        <dbReference type="ARBA" id="ARBA00022982"/>
    </source>
</evidence>
<dbReference type="GO" id="GO:0005886">
    <property type="term" value="C:plasma membrane"/>
    <property type="evidence" value="ECO:0007669"/>
    <property type="project" value="UniProtKB-SubCell"/>
</dbReference>
<evidence type="ECO:0000256" key="10">
    <source>
        <dbReference type="ARBA" id="ARBA00023004"/>
    </source>
</evidence>
<keyword evidence="16" id="KW-1185">Reference proteome</keyword>
<evidence type="ECO:0000256" key="9">
    <source>
        <dbReference type="ARBA" id="ARBA00022989"/>
    </source>
</evidence>
<evidence type="ECO:0000256" key="4">
    <source>
        <dbReference type="ARBA" id="ARBA00022475"/>
    </source>
</evidence>
<dbReference type="GO" id="GO:0022904">
    <property type="term" value="P:respiratory electron transport chain"/>
    <property type="evidence" value="ECO:0007669"/>
    <property type="project" value="InterPro"/>
</dbReference>
<dbReference type="SUPFAM" id="SSF81342">
    <property type="entry name" value="Transmembrane di-heme cytochromes"/>
    <property type="match status" value="1"/>
</dbReference>
<evidence type="ECO:0000313" key="16">
    <source>
        <dbReference type="Proteomes" id="UP000192656"/>
    </source>
</evidence>
<keyword evidence="5" id="KW-0349">Heme</keyword>
<dbReference type="RefSeq" id="WP_084410089.1">
    <property type="nucleotide sequence ID" value="NZ_FWXR01000008.1"/>
</dbReference>
<dbReference type="GO" id="GO:0009055">
    <property type="term" value="F:electron transfer activity"/>
    <property type="evidence" value="ECO:0007669"/>
    <property type="project" value="InterPro"/>
</dbReference>
<evidence type="ECO:0000256" key="3">
    <source>
        <dbReference type="ARBA" id="ARBA00022448"/>
    </source>
</evidence>
<keyword evidence="7" id="KW-0479">Metal-binding</keyword>
<comment type="cofactor">
    <cofactor evidence="1">
        <name>heme b</name>
        <dbReference type="ChEBI" id="CHEBI:60344"/>
    </cofactor>
</comment>